<feature type="region of interest" description="Disordered" evidence="1">
    <location>
        <begin position="1"/>
        <end position="37"/>
    </location>
</feature>
<feature type="compositionally biased region" description="Basic and acidic residues" evidence="1">
    <location>
        <begin position="1"/>
        <end position="19"/>
    </location>
</feature>
<sequence length="102" mass="11623">MSTDDTELRARSVQDRTEETNDVDSNEPEIPSKVTPEKQTKYSEMIGKILVVFIYVIMVCLLSLVMSIYYYKFWNPNLIAMKPTKASADDGNDGDDTIHKRG</sequence>
<feature type="transmembrane region" description="Helical" evidence="2">
    <location>
        <begin position="49"/>
        <end position="71"/>
    </location>
</feature>
<keyword evidence="2" id="KW-0812">Transmembrane</keyword>
<dbReference type="EMBL" id="KQ429139">
    <property type="protein sequence ID" value="KOF65583.1"/>
    <property type="molecule type" value="Genomic_DNA"/>
</dbReference>
<evidence type="ECO:0000256" key="2">
    <source>
        <dbReference type="SAM" id="Phobius"/>
    </source>
</evidence>
<gene>
    <name evidence="3" type="ORF">OCBIM_22014941mg</name>
</gene>
<dbReference type="InterPro" id="IPR029162">
    <property type="entry name" value="InaF-motif"/>
</dbReference>
<evidence type="ECO:0000256" key="1">
    <source>
        <dbReference type="SAM" id="MobiDB-lite"/>
    </source>
</evidence>
<keyword evidence="2" id="KW-0472">Membrane</keyword>
<organism evidence="3">
    <name type="scientific">Octopus bimaculoides</name>
    <name type="common">California two-spotted octopus</name>
    <dbReference type="NCBI Taxonomy" id="37653"/>
    <lineage>
        <taxon>Eukaryota</taxon>
        <taxon>Metazoa</taxon>
        <taxon>Spiralia</taxon>
        <taxon>Lophotrochozoa</taxon>
        <taxon>Mollusca</taxon>
        <taxon>Cephalopoda</taxon>
        <taxon>Coleoidea</taxon>
        <taxon>Octopodiformes</taxon>
        <taxon>Octopoda</taxon>
        <taxon>Incirrata</taxon>
        <taxon>Octopodidae</taxon>
        <taxon>Octopus</taxon>
    </lineage>
</organism>
<name>A0A0L8FLP6_OCTBM</name>
<feature type="region of interest" description="Disordered" evidence="1">
    <location>
        <begin position="83"/>
        <end position="102"/>
    </location>
</feature>
<accession>A0A0L8FLP6</accession>
<evidence type="ECO:0000313" key="3">
    <source>
        <dbReference type="EMBL" id="KOF65583.1"/>
    </source>
</evidence>
<reference evidence="3" key="1">
    <citation type="submission" date="2015-07" db="EMBL/GenBank/DDBJ databases">
        <title>MeaNS - Measles Nucleotide Surveillance Program.</title>
        <authorList>
            <person name="Tran T."/>
            <person name="Druce J."/>
        </authorList>
    </citation>
    <scope>NUCLEOTIDE SEQUENCE</scope>
    <source>
        <strain evidence="3">UCB-OBI-ISO-001</strain>
        <tissue evidence="3">Gonad</tissue>
    </source>
</reference>
<evidence type="ECO:0008006" key="4">
    <source>
        <dbReference type="Google" id="ProtNLM"/>
    </source>
</evidence>
<proteinExistence type="predicted"/>
<dbReference type="Pfam" id="PF15018">
    <property type="entry name" value="InaF-motif"/>
    <property type="match status" value="1"/>
</dbReference>
<dbReference type="AlphaFoldDB" id="A0A0L8FLP6"/>
<protein>
    <recommendedName>
        <fullName evidence="4">InaF motif containing 2</fullName>
    </recommendedName>
</protein>
<keyword evidence="2" id="KW-1133">Transmembrane helix</keyword>